<feature type="region of interest" description="Disordered" evidence="5">
    <location>
        <begin position="657"/>
        <end position="789"/>
    </location>
</feature>
<dbReference type="InterPro" id="IPR014001">
    <property type="entry name" value="Helicase_ATP-bd"/>
</dbReference>
<dbReference type="Pfam" id="PF00271">
    <property type="entry name" value="Helicase_C"/>
    <property type="match status" value="1"/>
</dbReference>
<sequence>MTGPEWRDGDPPPGPSGGARFQGPGAASPDPASPPSRRMPASFAGSPLQQTPSRAFNSPSAAGLGSPAKTGEAVTVTLAATTPGSFSASAKYHKGLIDLYKTMLSRAWDPEMRAWTFAVEERAQLVEKLHNAPFPVRIEDNVAEGAVRLSQVEAEAAEDTLPAAEVEGRISDNIGPDIWNKLFKFQQAGVRICVRRRARCMIADEMGLGKTVQAICVASCFPESWPLLIVCPSSVRLVWLEALLNWLPPKLLPAPDNLVVISSSKDIEKKLQLSADPEKKSAVIVSYELVQKLDRYAYRYPFVICDESHALKSRESNRTKFVSGLVRHVRHAVLITGTPLLSKPVELFAQIDMLRPGMFGDWDAFGQRYCGGKKTRAAPNAPLDYRGASNLVELNAILERSLMIRRLKKDVLQDLPPKQRCSVPITMDPAFLKDVEAINQELAKLDRNPGGKSSDVLDVERQQLINQLYTASGPAKVKEAWDHITNILERDEKVLVFAHHVAVLDMLADACATTRPAPTRFVRIDGSVGDGKRNEAVNQFQNDPRIRLALLSITAAGVGITLTAASVVVFAELFWNPGHLIQAEDRAHRLGQAGSIQVHYLLAPGSIDDIIWRTVQKKLQVVGRALDGNMAGTATGLNVTDTAAIERYADLAARSHLDNLGTPADPNGPSTSRTAAPDGQAHRNAPAGPDSARRFSTGVFGDDAEMDDWDAAVLSSQEVERVSQSQQQARQQAPPPQPAAELPEEPEEPPASGGGAQRRKRGRSPEATPPARPWSAAGPVESADVIELD</sequence>
<feature type="domain" description="Helicase C-terminal" evidence="7">
    <location>
        <begin position="479"/>
        <end position="643"/>
    </location>
</feature>
<feature type="domain" description="Helicase ATP-binding" evidence="6">
    <location>
        <begin position="191"/>
        <end position="357"/>
    </location>
</feature>
<dbReference type="PANTHER" id="PTHR45766">
    <property type="entry name" value="DNA ANNEALING HELICASE AND ENDONUCLEASE ZRANB3 FAMILY MEMBER"/>
    <property type="match status" value="1"/>
</dbReference>
<evidence type="ECO:0000256" key="4">
    <source>
        <dbReference type="ARBA" id="ARBA00022840"/>
    </source>
</evidence>
<dbReference type="InterPro" id="IPR027417">
    <property type="entry name" value="P-loop_NTPase"/>
</dbReference>
<accession>A0AAW1P8S2</accession>
<dbReference type="Pfam" id="PF07443">
    <property type="entry name" value="HARP"/>
    <property type="match status" value="1"/>
</dbReference>
<dbReference type="Pfam" id="PF00176">
    <property type="entry name" value="SNF2-rel_dom"/>
    <property type="match status" value="1"/>
</dbReference>
<evidence type="ECO:0000256" key="1">
    <source>
        <dbReference type="ARBA" id="ARBA00022741"/>
    </source>
</evidence>
<evidence type="ECO:0000259" key="6">
    <source>
        <dbReference type="PROSITE" id="PS51192"/>
    </source>
</evidence>
<feature type="compositionally biased region" description="Polar residues" evidence="5">
    <location>
        <begin position="47"/>
        <end position="60"/>
    </location>
</feature>
<keyword evidence="3" id="KW-0347">Helicase</keyword>
<dbReference type="GO" id="GO:0016787">
    <property type="term" value="F:hydrolase activity"/>
    <property type="evidence" value="ECO:0007669"/>
    <property type="project" value="UniProtKB-KW"/>
</dbReference>
<dbReference type="GO" id="GO:0031297">
    <property type="term" value="P:replication fork processing"/>
    <property type="evidence" value="ECO:0007669"/>
    <property type="project" value="TreeGrafter"/>
</dbReference>
<dbReference type="InterPro" id="IPR049730">
    <property type="entry name" value="SNF2/RAD54-like_C"/>
</dbReference>
<evidence type="ECO:0000259" key="7">
    <source>
        <dbReference type="PROSITE" id="PS51194"/>
    </source>
</evidence>
<dbReference type="Gene3D" id="3.40.50.10810">
    <property type="entry name" value="Tandem AAA-ATPase domain"/>
    <property type="match status" value="1"/>
</dbReference>
<reference evidence="9 10" key="1">
    <citation type="journal article" date="2024" name="Nat. Commun.">
        <title>Phylogenomics reveals the evolutionary origins of lichenization in chlorophyte algae.</title>
        <authorList>
            <person name="Puginier C."/>
            <person name="Libourel C."/>
            <person name="Otte J."/>
            <person name="Skaloud P."/>
            <person name="Haon M."/>
            <person name="Grisel S."/>
            <person name="Petersen M."/>
            <person name="Berrin J.G."/>
            <person name="Delaux P.M."/>
            <person name="Dal Grande F."/>
            <person name="Keller J."/>
        </authorList>
    </citation>
    <scope>NUCLEOTIDE SEQUENCE [LARGE SCALE GENOMIC DNA]</scope>
    <source>
        <strain evidence="9 10">SAG 2043</strain>
    </source>
</reference>
<dbReference type="AlphaFoldDB" id="A0AAW1P8S2"/>
<protein>
    <recommendedName>
        <fullName evidence="11">SWI/SNF-related matrix-associated actin-dependent regulator of chromatin subfamily A-like protein 1</fullName>
    </recommendedName>
</protein>
<dbReference type="GO" id="GO:0004386">
    <property type="term" value="F:helicase activity"/>
    <property type="evidence" value="ECO:0007669"/>
    <property type="project" value="UniProtKB-KW"/>
</dbReference>
<keyword evidence="2" id="KW-0378">Hydrolase</keyword>
<dbReference type="GO" id="GO:0005524">
    <property type="term" value="F:ATP binding"/>
    <property type="evidence" value="ECO:0007669"/>
    <property type="project" value="UniProtKB-KW"/>
</dbReference>
<dbReference type="PROSITE" id="PS51192">
    <property type="entry name" value="HELICASE_ATP_BIND_1"/>
    <property type="match status" value="1"/>
</dbReference>
<evidence type="ECO:0000256" key="2">
    <source>
        <dbReference type="ARBA" id="ARBA00022801"/>
    </source>
</evidence>
<feature type="compositionally biased region" description="Basic and acidic residues" evidence="5">
    <location>
        <begin position="1"/>
        <end position="10"/>
    </location>
</feature>
<name>A0AAW1P8S2_9CHLO</name>
<dbReference type="SMART" id="SM00490">
    <property type="entry name" value="HELICc"/>
    <property type="match status" value="1"/>
</dbReference>
<feature type="compositionally biased region" description="Low complexity" evidence="5">
    <location>
        <begin position="714"/>
        <end position="732"/>
    </location>
</feature>
<dbReference type="InterPro" id="IPR038718">
    <property type="entry name" value="SNF2-like_sf"/>
</dbReference>
<evidence type="ECO:0000256" key="3">
    <source>
        <dbReference type="ARBA" id="ARBA00022806"/>
    </source>
</evidence>
<dbReference type="GO" id="GO:0006281">
    <property type="term" value="P:DNA repair"/>
    <property type="evidence" value="ECO:0007669"/>
    <property type="project" value="TreeGrafter"/>
</dbReference>
<dbReference type="PROSITE" id="PS51467">
    <property type="entry name" value="HARP"/>
    <property type="match status" value="1"/>
</dbReference>
<evidence type="ECO:0008006" key="11">
    <source>
        <dbReference type="Google" id="ProtNLM"/>
    </source>
</evidence>
<dbReference type="EMBL" id="JALJOR010000017">
    <property type="protein sequence ID" value="KAK9804695.1"/>
    <property type="molecule type" value="Genomic_DNA"/>
</dbReference>
<dbReference type="SMART" id="SM00487">
    <property type="entry name" value="DEXDc"/>
    <property type="match status" value="1"/>
</dbReference>
<organism evidence="9 10">
    <name type="scientific">[Myrmecia] bisecta</name>
    <dbReference type="NCBI Taxonomy" id="41462"/>
    <lineage>
        <taxon>Eukaryota</taxon>
        <taxon>Viridiplantae</taxon>
        <taxon>Chlorophyta</taxon>
        <taxon>core chlorophytes</taxon>
        <taxon>Trebouxiophyceae</taxon>
        <taxon>Trebouxiales</taxon>
        <taxon>Trebouxiaceae</taxon>
        <taxon>Myrmecia</taxon>
    </lineage>
</organism>
<dbReference type="InterPro" id="IPR001650">
    <property type="entry name" value="Helicase_C-like"/>
</dbReference>
<feature type="domain" description="HARP" evidence="8">
    <location>
        <begin position="66"/>
        <end position="143"/>
    </location>
</feature>
<dbReference type="InterPro" id="IPR000330">
    <property type="entry name" value="SNF2_N"/>
</dbReference>
<evidence type="ECO:0000313" key="10">
    <source>
        <dbReference type="Proteomes" id="UP001489004"/>
    </source>
</evidence>
<keyword evidence="1" id="KW-0547">Nucleotide-binding</keyword>
<dbReference type="InterPro" id="IPR010003">
    <property type="entry name" value="HARP_dom"/>
</dbReference>
<evidence type="ECO:0000313" key="9">
    <source>
        <dbReference type="EMBL" id="KAK9804695.1"/>
    </source>
</evidence>
<dbReference type="SUPFAM" id="SSF52540">
    <property type="entry name" value="P-loop containing nucleoside triphosphate hydrolases"/>
    <property type="match status" value="2"/>
</dbReference>
<dbReference type="GO" id="GO:0004520">
    <property type="term" value="F:DNA endonuclease activity"/>
    <property type="evidence" value="ECO:0007669"/>
    <property type="project" value="TreeGrafter"/>
</dbReference>
<feature type="compositionally biased region" description="Low complexity" evidence="5">
    <location>
        <begin position="23"/>
        <end position="42"/>
    </location>
</feature>
<gene>
    <name evidence="9" type="ORF">WJX72_000259</name>
</gene>
<dbReference type="GO" id="GO:0043596">
    <property type="term" value="C:nuclear replication fork"/>
    <property type="evidence" value="ECO:0007669"/>
    <property type="project" value="TreeGrafter"/>
</dbReference>
<feature type="region of interest" description="Disordered" evidence="5">
    <location>
        <begin position="1"/>
        <end position="68"/>
    </location>
</feature>
<dbReference type="PANTHER" id="PTHR45766:SF3">
    <property type="entry name" value="DNA ANNEALING HELICASE AND ENDONUCLEASE ZRANB3"/>
    <property type="match status" value="1"/>
</dbReference>
<proteinExistence type="predicted"/>
<dbReference type="PROSITE" id="PS51194">
    <property type="entry name" value="HELICASE_CTER"/>
    <property type="match status" value="1"/>
</dbReference>
<evidence type="ECO:0000256" key="5">
    <source>
        <dbReference type="SAM" id="MobiDB-lite"/>
    </source>
</evidence>
<dbReference type="Proteomes" id="UP001489004">
    <property type="component" value="Unassembled WGS sequence"/>
</dbReference>
<keyword evidence="4" id="KW-0067">ATP-binding</keyword>
<dbReference type="Gene3D" id="3.40.50.300">
    <property type="entry name" value="P-loop containing nucleotide triphosphate hydrolases"/>
    <property type="match status" value="1"/>
</dbReference>
<comment type="caution">
    <text evidence="9">The sequence shown here is derived from an EMBL/GenBank/DDBJ whole genome shotgun (WGS) entry which is preliminary data.</text>
</comment>
<dbReference type="CDD" id="cd18793">
    <property type="entry name" value="SF2_C_SNF"/>
    <property type="match status" value="1"/>
</dbReference>
<evidence type="ECO:0000259" key="8">
    <source>
        <dbReference type="PROSITE" id="PS51467"/>
    </source>
</evidence>
<keyword evidence="10" id="KW-1185">Reference proteome</keyword>